<organism evidence="3 4">
    <name type="scientific">Tinamus guttatus</name>
    <name type="common">White-throated tinamou</name>
    <dbReference type="NCBI Taxonomy" id="94827"/>
    <lineage>
        <taxon>Eukaryota</taxon>
        <taxon>Metazoa</taxon>
        <taxon>Chordata</taxon>
        <taxon>Craniata</taxon>
        <taxon>Vertebrata</taxon>
        <taxon>Euteleostomi</taxon>
        <taxon>Archelosauria</taxon>
        <taxon>Archosauria</taxon>
        <taxon>Dinosauria</taxon>
        <taxon>Saurischia</taxon>
        <taxon>Theropoda</taxon>
        <taxon>Coelurosauria</taxon>
        <taxon>Aves</taxon>
        <taxon>Palaeognathae</taxon>
        <taxon>Tinamiformes</taxon>
        <taxon>Tinamidae</taxon>
        <taxon>Tinamus</taxon>
    </lineage>
</organism>
<dbReference type="AlphaFoldDB" id="A0A099ZQH4"/>
<evidence type="ECO:0000313" key="3">
    <source>
        <dbReference type="EMBL" id="KGL83213.1"/>
    </source>
</evidence>
<feature type="compositionally biased region" description="Basic and acidic residues" evidence="1">
    <location>
        <begin position="1"/>
        <end position="15"/>
    </location>
</feature>
<feature type="region of interest" description="Disordered" evidence="1">
    <location>
        <begin position="1"/>
        <end position="24"/>
    </location>
</feature>
<protein>
    <submittedName>
        <fullName evidence="3">Uncharacterized protein KIAA0556</fullName>
    </submittedName>
</protein>
<dbReference type="STRING" id="94827.A0A099ZQH4"/>
<keyword evidence="4" id="KW-1185">Reference proteome</keyword>
<feature type="domain" description="KATNIP" evidence="2">
    <location>
        <begin position="41"/>
        <end position="192"/>
    </location>
</feature>
<feature type="domain" description="KATNIP" evidence="2">
    <location>
        <begin position="270"/>
        <end position="483"/>
    </location>
</feature>
<evidence type="ECO:0000313" key="4">
    <source>
        <dbReference type="Proteomes" id="UP000053641"/>
    </source>
</evidence>
<accession>A0A099ZQH4</accession>
<proteinExistence type="predicted"/>
<feature type="non-terminal residue" evidence="3">
    <location>
        <position position="483"/>
    </location>
</feature>
<dbReference type="InterPro" id="IPR026704">
    <property type="entry name" value="KATNIP"/>
</dbReference>
<reference evidence="3 4" key="1">
    <citation type="submission" date="2014-06" db="EMBL/GenBank/DDBJ databases">
        <title>Genome evolution of avian class.</title>
        <authorList>
            <person name="Zhang G."/>
            <person name="Li C."/>
        </authorList>
    </citation>
    <scope>NUCLEOTIDE SEQUENCE [LARGE SCALE GENOMIC DNA]</scope>
    <source>
        <strain evidence="3">BGI_N309</strain>
    </source>
</reference>
<sequence length="483" mass="54886">MRKDGLQTLPKRQEEENSMEADDGSDFKIPVLPYGRHLVIDIQTTWGDRHYVGLNGIEVFSSKGEPVQISKITAEPPDINILPAYGKDPRVITNLIDGVNRTQDDMHLWLAPFTPGKRHFIFIDFVNPCQVAMIRIWNYNKSRIHSLRGVKDIIMGLDEQCIFKGEIAKASGTLSGAPEHFGDTILFTTDDDILEAIYCYDETYDGEMEGTCCLRYEEELKRPTTADGEGDERPFTQAGLRTEDQKASSLDALLYAVKYLCIFFYVGLQLNFTMTWGDSHYLGLTGLEVIGRDGQALKITTEQISASPQDLNDLPEYVGDSRTLEKLIDGTNITAEDDHMWLIPFSFGEDHLFTIHFDKIESIAGLRFWNYNKSPEDTYRGVSKRKGASKNIQHISPPEGFLIRKGPGNCHFDFAQEILFVDYLQPQLIMRAHRRTGSKRTERAIVFQFQLLTSWGDPYYIGLNGLELFNEHGDQILLTENSI</sequence>
<evidence type="ECO:0000259" key="2">
    <source>
        <dbReference type="Pfam" id="PF14652"/>
    </source>
</evidence>
<dbReference type="InterPro" id="IPR027859">
    <property type="entry name" value="KATNIP_dom"/>
</dbReference>
<dbReference type="PANTHER" id="PTHR21534:SF0">
    <property type="entry name" value="KATANIN-INTERACTING PROTEIN"/>
    <property type="match status" value="1"/>
</dbReference>
<dbReference type="EMBL" id="KL896095">
    <property type="protein sequence ID" value="KGL83213.1"/>
    <property type="molecule type" value="Genomic_DNA"/>
</dbReference>
<gene>
    <name evidence="3" type="ORF">N309_13931</name>
</gene>
<name>A0A099ZQH4_TINGU</name>
<dbReference type="Proteomes" id="UP000053641">
    <property type="component" value="Unassembled WGS sequence"/>
</dbReference>
<dbReference type="PANTHER" id="PTHR21534">
    <property type="entry name" value="KATANIN-INTERACTING PROTEIN"/>
    <property type="match status" value="1"/>
</dbReference>
<dbReference type="Pfam" id="PF14652">
    <property type="entry name" value="DUF4457"/>
    <property type="match status" value="2"/>
</dbReference>
<evidence type="ECO:0000256" key="1">
    <source>
        <dbReference type="SAM" id="MobiDB-lite"/>
    </source>
</evidence>